<dbReference type="EC" id="2.3.1.9" evidence="8"/>
<dbReference type="AlphaFoldDB" id="A0A937REA0"/>
<dbReference type="Gene3D" id="3.40.47.10">
    <property type="match status" value="2"/>
</dbReference>
<evidence type="ECO:0000256" key="3">
    <source>
        <dbReference type="ARBA" id="ARBA00023315"/>
    </source>
</evidence>
<evidence type="ECO:0000256" key="2">
    <source>
        <dbReference type="ARBA" id="ARBA00022679"/>
    </source>
</evidence>
<comment type="similarity">
    <text evidence="1 5">Belongs to the thiolase-like superfamily. Thiolase family.</text>
</comment>
<dbReference type="NCBIfam" id="TIGR01930">
    <property type="entry name" value="AcCoA-C-Actrans"/>
    <property type="match status" value="1"/>
</dbReference>
<feature type="active site" description="Acyl-thioester intermediate" evidence="4">
    <location>
        <position position="91"/>
    </location>
</feature>
<dbReference type="InterPro" id="IPR020616">
    <property type="entry name" value="Thiolase_N"/>
</dbReference>
<reference evidence="8" key="1">
    <citation type="submission" date="2020-12" db="EMBL/GenBank/DDBJ databases">
        <title>Genomic characterization of non-nitrogen-fixing Frankia strains.</title>
        <authorList>
            <person name="Carlos-Shanley C."/>
            <person name="Guerra T."/>
            <person name="Hahn D."/>
        </authorList>
    </citation>
    <scope>NUCLEOTIDE SEQUENCE</scope>
    <source>
        <strain evidence="8">CN6</strain>
    </source>
</reference>
<organism evidence="8 9">
    <name type="scientific">Frankia nepalensis</name>
    <dbReference type="NCBI Taxonomy" id="1836974"/>
    <lineage>
        <taxon>Bacteria</taxon>
        <taxon>Bacillati</taxon>
        <taxon>Actinomycetota</taxon>
        <taxon>Actinomycetes</taxon>
        <taxon>Frankiales</taxon>
        <taxon>Frankiaceae</taxon>
        <taxon>Frankia</taxon>
    </lineage>
</organism>
<feature type="active site" description="Proton acceptor" evidence="4">
    <location>
        <position position="365"/>
    </location>
</feature>
<dbReference type="Pfam" id="PF00108">
    <property type="entry name" value="Thiolase_N"/>
    <property type="match status" value="1"/>
</dbReference>
<protein>
    <submittedName>
        <fullName evidence="8">Acetyl-CoA C-acetyltransferase</fullName>
        <ecNumber evidence="8">2.3.1.9</ecNumber>
    </submittedName>
</protein>
<dbReference type="PROSITE" id="PS00099">
    <property type="entry name" value="THIOLASE_3"/>
    <property type="match status" value="1"/>
</dbReference>
<dbReference type="InterPro" id="IPR020610">
    <property type="entry name" value="Thiolase_AS"/>
</dbReference>
<dbReference type="PROSITE" id="PS00098">
    <property type="entry name" value="THIOLASE_1"/>
    <property type="match status" value="1"/>
</dbReference>
<evidence type="ECO:0000313" key="9">
    <source>
        <dbReference type="Proteomes" id="UP000604475"/>
    </source>
</evidence>
<keyword evidence="2 5" id="KW-0808">Transferase</keyword>
<accession>A0A937REA0</accession>
<evidence type="ECO:0000256" key="1">
    <source>
        <dbReference type="ARBA" id="ARBA00010982"/>
    </source>
</evidence>
<dbReference type="InterPro" id="IPR020615">
    <property type="entry name" value="Thiolase_acyl_enz_int_AS"/>
</dbReference>
<dbReference type="PANTHER" id="PTHR43365:SF1">
    <property type="entry name" value="ACETYL-COA C-ACYLTRANSFERASE"/>
    <property type="match status" value="1"/>
</dbReference>
<evidence type="ECO:0000259" key="6">
    <source>
        <dbReference type="Pfam" id="PF00108"/>
    </source>
</evidence>
<dbReference type="InterPro" id="IPR020617">
    <property type="entry name" value="Thiolase_C"/>
</dbReference>
<proteinExistence type="inferred from homology"/>
<dbReference type="PIRSF" id="PIRSF000429">
    <property type="entry name" value="Ac-CoA_Ac_transf"/>
    <property type="match status" value="1"/>
</dbReference>
<dbReference type="NCBIfam" id="NF006090">
    <property type="entry name" value="PRK08242.1"/>
    <property type="match status" value="1"/>
</dbReference>
<dbReference type="GO" id="GO:0003985">
    <property type="term" value="F:acetyl-CoA C-acetyltransferase activity"/>
    <property type="evidence" value="ECO:0007669"/>
    <property type="project" value="UniProtKB-EC"/>
</dbReference>
<keyword evidence="3 5" id="KW-0012">Acyltransferase</keyword>
<evidence type="ECO:0000256" key="5">
    <source>
        <dbReference type="RuleBase" id="RU003557"/>
    </source>
</evidence>
<evidence type="ECO:0000256" key="4">
    <source>
        <dbReference type="PIRSR" id="PIRSR000429-1"/>
    </source>
</evidence>
<feature type="domain" description="Thiolase N-terminal" evidence="6">
    <location>
        <begin position="6"/>
        <end position="230"/>
    </location>
</feature>
<comment type="caution">
    <text evidence="8">The sequence shown here is derived from an EMBL/GenBank/DDBJ whole genome shotgun (WGS) entry which is preliminary data.</text>
</comment>
<evidence type="ECO:0000313" key="8">
    <source>
        <dbReference type="EMBL" id="MBL7630576.1"/>
    </source>
</evidence>
<feature type="active site" description="Proton acceptor" evidence="4">
    <location>
        <position position="395"/>
    </location>
</feature>
<dbReference type="SUPFAM" id="SSF53901">
    <property type="entry name" value="Thiolase-like"/>
    <property type="match status" value="2"/>
</dbReference>
<gene>
    <name evidence="8" type="ORF">I7412_26125</name>
</gene>
<evidence type="ECO:0000259" key="7">
    <source>
        <dbReference type="Pfam" id="PF02803"/>
    </source>
</evidence>
<dbReference type="InterPro" id="IPR020613">
    <property type="entry name" value="Thiolase_CS"/>
</dbReference>
<dbReference type="InterPro" id="IPR016039">
    <property type="entry name" value="Thiolase-like"/>
</dbReference>
<name>A0A937REA0_9ACTN</name>
<dbReference type="PROSITE" id="PS00737">
    <property type="entry name" value="THIOLASE_2"/>
    <property type="match status" value="1"/>
</dbReference>
<sequence>MADAWILDAVRTPRGRGRPTGALHGVHPQELLAQCLRAVAERVGFDPVDVDDVVAGNGMLSGDHGDCIARLSALLAGWPRTVPGMTLNRFCGSGLQAVTVAAAGVRGGGQNLVVAGGVESMSRWGLAAGSVTIDGHNPAFRERYATVPQGVSADLIATLEGFGRRDVDAFAAESQRRAAQAIGEGRFERGIIPVTGPGGEVLLARDEHPRPGTTAEGLAGLRPAFAEMGAARPEGDARSYDELCQARYPQAGPISHVHHAGNSSGVVDGAAAVVVASEGWARANGAAPRARVRATAAVGSEPVIMLTAPGPAAERCLALAGMSAADIDLWEINEAFAAVPLKTMRDLGLDHDKVNVNGGAIALGHPIGATGAMLLGTLLDELERRDLATGLVTICTGGGMGTAAIVERL</sequence>
<dbReference type="Pfam" id="PF02803">
    <property type="entry name" value="Thiolase_C"/>
    <property type="match status" value="1"/>
</dbReference>
<dbReference type="Proteomes" id="UP000604475">
    <property type="component" value="Unassembled WGS sequence"/>
</dbReference>
<feature type="domain" description="Thiolase C-terminal" evidence="7">
    <location>
        <begin position="288"/>
        <end position="408"/>
    </location>
</feature>
<dbReference type="PANTHER" id="PTHR43365">
    <property type="entry name" value="BLR7806 PROTEIN"/>
    <property type="match status" value="1"/>
</dbReference>
<dbReference type="EMBL" id="JAEACQ010000252">
    <property type="protein sequence ID" value="MBL7630576.1"/>
    <property type="molecule type" value="Genomic_DNA"/>
</dbReference>
<dbReference type="CDD" id="cd00751">
    <property type="entry name" value="thiolase"/>
    <property type="match status" value="1"/>
</dbReference>
<keyword evidence="9" id="KW-1185">Reference proteome</keyword>
<dbReference type="InterPro" id="IPR002155">
    <property type="entry name" value="Thiolase"/>
</dbReference>